<dbReference type="Pfam" id="PF17782">
    <property type="entry name" value="WHD_DprA"/>
    <property type="match status" value="1"/>
</dbReference>
<evidence type="ECO:0000313" key="8">
    <source>
        <dbReference type="Proteomes" id="UP001321249"/>
    </source>
</evidence>
<sequence>MPRKVAGATERFRDANEPDEVSGEIDRLGITPLHLRHDDYPAQLAETPAAPSVIYVKGKMLAADEPAIAVVGSRDATPYGVEMTRRLSYDLARAGVTVVSGLARGIDTAAHRAALEAGGRTMAILGSGLDRVYPQRNIPMAEKITENGALFTEYPPGVSALPQHFPRRNRVISGLCHGVLVVEAAFKSGAMLTVNWALEQDRDVFAVPGSALSEKSKGTNWLIQQGAKLTTTADDILEELNIERTSVQSLVGNQETPTSSNKSGEFGENALDNLARENNVLSIEHRVVDLLEKSSEPIHVDDITRTLGEAAAAVSSVLVMLELRGAARQVGSMQFIADRERPVVSP</sequence>
<organism evidence="6 7">
    <name type="scientific">Candidatus Lucifugimonas marina</name>
    <dbReference type="NCBI Taxonomy" id="3038979"/>
    <lineage>
        <taxon>Bacteria</taxon>
        <taxon>Bacillati</taxon>
        <taxon>Chloroflexota</taxon>
        <taxon>Dehalococcoidia</taxon>
        <taxon>SAR202 cluster</taxon>
        <taxon>Candidatus Lucifugimonadales</taxon>
        <taxon>Candidatus Lucifugimonadaceae</taxon>
        <taxon>Candidatus Lucifugimonas</taxon>
    </lineage>
</organism>
<feature type="domain" description="DprA winged helix" evidence="4">
    <location>
        <begin position="283"/>
        <end position="330"/>
    </location>
</feature>
<keyword evidence="7" id="KW-1185">Reference proteome</keyword>
<dbReference type="Gene3D" id="3.40.50.450">
    <property type="match status" value="1"/>
</dbReference>
<dbReference type="AlphaFoldDB" id="A0AAJ6CQP9"/>
<dbReference type="InterPro" id="IPR057666">
    <property type="entry name" value="DrpA_SLOG"/>
</dbReference>
<dbReference type="InterPro" id="IPR036388">
    <property type="entry name" value="WH-like_DNA-bd_sf"/>
</dbReference>
<dbReference type="RefSeq" id="WP_342825191.1">
    <property type="nucleotide sequence ID" value="NZ_CP046146.1"/>
</dbReference>
<dbReference type="InterPro" id="IPR041614">
    <property type="entry name" value="DprA_WH"/>
</dbReference>
<dbReference type="Pfam" id="PF02481">
    <property type="entry name" value="DNA_processg_A"/>
    <property type="match status" value="1"/>
</dbReference>
<dbReference type="Proteomes" id="UP001321249">
    <property type="component" value="Unassembled WGS sequence"/>
</dbReference>
<evidence type="ECO:0000259" key="3">
    <source>
        <dbReference type="Pfam" id="PF02481"/>
    </source>
</evidence>
<protein>
    <submittedName>
        <fullName evidence="6">DNA-protecting protein DprA</fullName>
    </submittedName>
</protein>
<dbReference type="NCBIfam" id="TIGR00732">
    <property type="entry name" value="dprA"/>
    <property type="match status" value="1"/>
</dbReference>
<dbReference type="InterPro" id="IPR003488">
    <property type="entry name" value="DprA"/>
</dbReference>
<dbReference type="GO" id="GO:0009294">
    <property type="term" value="P:DNA-mediated transformation"/>
    <property type="evidence" value="ECO:0007669"/>
    <property type="project" value="InterPro"/>
</dbReference>
<evidence type="ECO:0000313" key="7">
    <source>
        <dbReference type="Proteomes" id="UP001219901"/>
    </source>
</evidence>
<evidence type="ECO:0000256" key="2">
    <source>
        <dbReference type="SAM" id="MobiDB-lite"/>
    </source>
</evidence>
<feature type="domain" description="Smf/DprA SLOG" evidence="3">
    <location>
        <begin position="35"/>
        <end position="240"/>
    </location>
</feature>
<dbReference type="Gene3D" id="1.10.10.10">
    <property type="entry name" value="Winged helix-like DNA-binding domain superfamily/Winged helix DNA-binding domain"/>
    <property type="match status" value="1"/>
</dbReference>
<dbReference type="EMBL" id="WMBE01000002">
    <property type="protein sequence ID" value="MDG0867145.1"/>
    <property type="molecule type" value="Genomic_DNA"/>
</dbReference>
<reference evidence="6" key="2">
    <citation type="journal article" date="2023" name="Nat. Commun.">
        <title>Cultivation of marine bacteria of the SAR202 clade.</title>
        <authorList>
            <person name="Lim Y."/>
            <person name="Seo J.H."/>
            <person name="Giovannoni S.J."/>
            <person name="Kang I."/>
            <person name="Cho J.C."/>
        </authorList>
    </citation>
    <scope>NUCLEOTIDE SEQUENCE</scope>
    <source>
        <strain evidence="6">JH1073</strain>
    </source>
</reference>
<evidence type="ECO:0000313" key="6">
    <source>
        <dbReference type="EMBL" id="WFG38556.1"/>
    </source>
</evidence>
<gene>
    <name evidence="6" type="primary">dprA</name>
    <name evidence="5" type="ORF">GKO46_08660</name>
    <name evidence="6" type="ORF">GKO48_02665</name>
</gene>
<evidence type="ECO:0000256" key="1">
    <source>
        <dbReference type="ARBA" id="ARBA00006525"/>
    </source>
</evidence>
<evidence type="ECO:0000313" key="5">
    <source>
        <dbReference type="EMBL" id="MDG0867145.1"/>
    </source>
</evidence>
<dbReference type="PANTHER" id="PTHR43022:SF1">
    <property type="entry name" value="PROTEIN SMF"/>
    <property type="match status" value="1"/>
</dbReference>
<dbReference type="EMBL" id="CP046147">
    <property type="protein sequence ID" value="WFG38556.1"/>
    <property type="molecule type" value="Genomic_DNA"/>
</dbReference>
<comment type="similarity">
    <text evidence="1">Belongs to the DprA/Smf family.</text>
</comment>
<feature type="region of interest" description="Disordered" evidence="2">
    <location>
        <begin position="1"/>
        <end position="20"/>
    </location>
</feature>
<dbReference type="Proteomes" id="UP001219901">
    <property type="component" value="Chromosome"/>
</dbReference>
<dbReference type="PANTHER" id="PTHR43022">
    <property type="entry name" value="PROTEIN SMF"/>
    <property type="match status" value="1"/>
</dbReference>
<name>A0AAJ6CQP9_9CHLR</name>
<evidence type="ECO:0000259" key="4">
    <source>
        <dbReference type="Pfam" id="PF17782"/>
    </source>
</evidence>
<accession>A0AAJ6CQP9</accession>
<reference evidence="7 8" key="1">
    <citation type="submission" date="2019-11" db="EMBL/GenBank/DDBJ databases">
        <authorList>
            <person name="Cho J.-C."/>
        </authorList>
    </citation>
    <scope>NUCLEOTIDE SEQUENCE [LARGE SCALE GENOMIC DNA]</scope>
    <source>
        <strain evidence="6 7">JH1073</strain>
        <strain evidence="5 8">JH702</strain>
    </source>
</reference>
<dbReference type="SUPFAM" id="SSF102405">
    <property type="entry name" value="MCP/YpsA-like"/>
    <property type="match status" value="1"/>
</dbReference>
<reference evidence="7" key="3">
    <citation type="submission" date="2023-06" db="EMBL/GenBank/DDBJ databases">
        <title>Pangenomics reveal diversification of enzyme families and niche specialization in globally abundant SAR202 bacteria.</title>
        <authorList>
            <person name="Saw J.H.W."/>
        </authorList>
    </citation>
    <scope>NUCLEOTIDE SEQUENCE [LARGE SCALE GENOMIC DNA]</scope>
    <source>
        <strain evidence="7">JH1073</strain>
    </source>
</reference>
<proteinExistence type="inferred from homology"/>